<dbReference type="InterPro" id="IPR029068">
    <property type="entry name" value="Glyas_Bleomycin-R_OHBP_Dase"/>
</dbReference>
<evidence type="ECO:0000313" key="2">
    <source>
        <dbReference type="EMBL" id="KWX76778.1"/>
    </source>
</evidence>
<comment type="caution">
    <text evidence="2">The sequence shown here is derived from an EMBL/GenBank/DDBJ whole genome shotgun (WGS) entry which is preliminary data.</text>
</comment>
<dbReference type="InterPro" id="IPR052164">
    <property type="entry name" value="Anthracycline_SecMetBiosynth"/>
</dbReference>
<proteinExistence type="predicted"/>
<keyword evidence="3" id="KW-1185">Reference proteome</keyword>
<dbReference type="Proteomes" id="UP000070475">
    <property type="component" value="Unassembled WGS sequence"/>
</dbReference>
<gene>
    <name evidence="2" type="ORF">AMQ84_13910</name>
</gene>
<dbReference type="PANTHER" id="PTHR33993">
    <property type="entry name" value="GLYOXALASE-RELATED"/>
    <property type="match status" value="1"/>
</dbReference>
<dbReference type="PROSITE" id="PS51819">
    <property type="entry name" value="VOC"/>
    <property type="match status" value="1"/>
</dbReference>
<dbReference type="PANTHER" id="PTHR33993:SF5">
    <property type="entry name" value="GLYOXALASE"/>
    <property type="match status" value="1"/>
</dbReference>
<dbReference type="AlphaFoldDB" id="A0A132TZK1"/>
<dbReference type="Gene3D" id="3.10.180.10">
    <property type="entry name" value="2,3-Dihydroxybiphenyl 1,2-Dioxygenase, domain 1"/>
    <property type="match status" value="1"/>
</dbReference>
<dbReference type="PATRIC" id="fig|483937.3.peg.2155"/>
<reference evidence="2 3" key="1">
    <citation type="submission" date="2015-08" db="EMBL/GenBank/DDBJ databases">
        <title>Genomes of Paenibacillus riograndensis.</title>
        <authorList>
            <person name="Sant'Anna F.H."/>
            <person name="Souza R."/>
            <person name="Ambrosini A."/>
            <person name="Bach E."/>
            <person name="Fernandes G."/>
            <person name="Balsanelli E."/>
            <person name="Baura V.A."/>
            <person name="Pedrosa F.O."/>
            <person name="Souza E.M."/>
            <person name="Passaglia L."/>
        </authorList>
    </citation>
    <scope>NUCLEOTIDE SEQUENCE [LARGE SCALE GENOMIC DNA]</scope>
    <source>
        <strain evidence="2 3">CAS34</strain>
    </source>
</reference>
<organism evidence="2 3">
    <name type="scientific">Paenibacillus riograndensis</name>
    <dbReference type="NCBI Taxonomy" id="483937"/>
    <lineage>
        <taxon>Bacteria</taxon>
        <taxon>Bacillati</taxon>
        <taxon>Bacillota</taxon>
        <taxon>Bacilli</taxon>
        <taxon>Bacillales</taxon>
        <taxon>Paenibacillaceae</taxon>
        <taxon>Paenibacillus</taxon>
        <taxon>Paenibacillus sonchi group</taxon>
    </lineage>
</organism>
<dbReference type="InterPro" id="IPR037523">
    <property type="entry name" value="VOC_core"/>
</dbReference>
<dbReference type="OrthoDB" id="9799428at2"/>
<sequence length="115" mass="13624">MIKGFGGIFWRTRNLEAIKKWYSDVLQVEIEDWNGTVIKPQTGNETIFSFFTENDSYFPTEQQVMLNFQVYNLDETIKHLEQIGVPLAKKKESSEFGQFIWIEDPEGRLIELWEK</sequence>
<feature type="domain" description="VOC" evidence="1">
    <location>
        <begin position="4"/>
        <end position="115"/>
    </location>
</feature>
<name>A0A132TZK1_9BACL</name>
<dbReference type="InterPro" id="IPR041581">
    <property type="entry name" value="Glyoxalase_6"/>
</dbReference>
<dbReference type="Pfam" id="PF18029">
    <property type="entry name" value="Glyoxalase_6"/>
    <property type="match status" value="1"/>
</dbReference>
<accession>A0A132TZK1</accession>
<evidence type="ECO:0000259" key="1">
    <source>
        <dbReference type="PROSITE" id="PS51819"/>
    </source>
</evidence>
<evidence type="ECO:0000313" key="3">
    <source>
        <dbReference type="Proteomes" id="UP000070475"/>
    </source>
</evidence>
<dbReference type="RefSeq" id="WP_060860851.1">
    <property type="nucleotide sequence ID" value="NZ_LIRB01000129.1"/>
</dbReference>
<dbReference type="SUPFAM" id="SSF54593">
    <property type="entry name" value="Glyoxalase/Bleomycin resistance protein/Dihydroxybiphenyl dioxygenase"/>
    <property type="match status" value="1"/>
</dbReference>
<dbReference type="EMBL" id="LIRB01000129">
    <property type="protein sequence ID" value="KWX76778.1"/>
    <property type="molecule type" value="Genomic_DNA"/>
</dbReference>
<protein>
    <submittedName>
        <fullName evidence="2">Glyoxalase</fullName>
    </submittedName>
</protein>